<organism evidence="1 2">
    <name type="scientific">Mycolicibacterium grossiae</name>
    <dbReference type="NCBI Taxonomy" id="1552759"/>
    <lineage>
        <taxon>Bacteria</taxon>
        <taxon>Bacillati</taxon>
        <taxon>Actinomycetota</taxon>
        <taxon>Actinomycetes</taxon>
        <taxon>Mycobacteriales</taxon>
        <taxon>Mycobacteriaceae</taxon>
        <taxon>Mycolicibacterium</taxon>
    </lineage>
</organism>
<sequence>MPASEPRYRSSVLDRALTPSRTVAAVGPVGDLEVTRAAAVLAAAARHPAPHLALEPRADETHWHYRTGIDRQVTRRDDIPTADIGALLTSIRRETPRRPLGATLCGDYVAVDYSHGVGDGQLGLSLLAALSGDVDEQRCRTLALGLPEHAVRSAAWRHFRRHPRAVRDVVALRSRHKADGAGQRPTTEIAGWQEHNLTLTGYMPPEAVGALRAWAKANTPGATTASVTVAHWMAALRDAGADVDDHVQILMNCRRYLDARHHLAQGNFAVAMPMLLPPSGSPADVAALTRRVFDSGWPLTVLLAAEVKALLGRGGAVGDTAAPGRYDAAGRIRVSVSDLGRLTMFEHSSWVPGGPPPQLAAYLEPDGPDAVTLLVSELAGGRTFTATFCAAVVDPDLVGRALHRMCSDPLATLPAH</sequence>
<dbReference type="Proteomes" id="UP000178953">
    <property type="component" value="Unassembled WGS sequence"/>
</dbReference>
<dbReference type="EMBL" id="MCHX01000119">
    <property type="protein sequence ID" value="OFJ50500.1"/>
    <property type="molecule type" value="Genomic_DNA"/>
</dbReference>
<comment type="caution">
    <text evidence="1">The sequence shown here is derived from an EMBL/GenBank/DDBJ whole genome shotgun (WGS) entry which is preliminary data.</text>
</comment>
<evidence type="ECO:0000313" key="2">
    <source>
        <dbReference type="Proteomes" id="UP000178953"/>
    </source>
</evidence>
<evidence type="ECO:0008006" key="3">
    <source>
        <dbReference type="Google" id="ProtNLM"/>
    </source>
</evidence>
<name>A0A1E8PXB1_9MYCO</name>
<reference evidence="1 2" key="1">
    <citation type="submission" date="2016-09" db="EMBL/GenBank/DDBJ databases">
        <title>genome sequence of Mycobacterium sp. 739 SCH.</title>
        <authorList>
            <person name="Greninger A.L."/>
            <person name="Qin X."/>
            <person name="Jerome K."/>
            <person name="Vora S."/>
            <person name="Quinn K."/>
        </authorList>
    </citation>
    <scope>NUCLEOTIDE SEQUENCE [LARGE SCALE GENOMIC DNA]</scope>
    <source>
        <strain evidence="1 2">SCH</strain>
    </source>
</reference>
<dbReference type="OrthoDB" id="5049119at2"/>
<protein>
    <recommendedName>
        <fullName evidence="3">Condensation domain-containing protein</fullName>
    </recommendedName>
</protein>
<proteinExistence type="predicted"/>
<gene>
    <name evidence="1" type="ORF">BEL07_27870</name>
</gene>
<dbReference type="RefSeq" id="WP_070356266.1">
    <property type="nucleotide sequence ID" value="NZ_CP043474.1"/>
</dbReference>
<evidence type="ECO:0000313" key="1">
    <source>
        <dbReference type="EMBL" id="OFJ50500.1"/>
    </source>
</evidence>
<keyword evidence="2" id="KW-1185">Reference proteome</keyword>
<dbReference type="AlphaFoldDB" id="A0A1E8PXB1"/>
<accession>A0A1E8PXB1</accession>